<keyword evidence="6" id="KW-1185">Reference proteome</keyword>
<evidence type="ECO:0000256" key="2">
    <source>
        <dbReference type="ARBA" id="ARBA00022723"/>
    </source>
</evidence>
<keyword evidence="3" id="KW-0460">Magnesium</keyword>
<dbReference type="InterPro" id="IPR013341">
    <property type="entry name" value="Mandelate_racemase_N_dom"/>
</dbReference>
<protein>
    <submittedName>
        <fullName evidence="5">L-alanine-DL-glutamate epimerase</fullName>
    </submittedName>
</protein>
<dbReference type="CDD" id="cd03316">
    <property type="entry name" value="MR_like"/>
    <property type="match status" value="1"/>
</dbReference>
<dbReference type="Proteomes" id="UP000183995">
    <property type="component" value="Unassembled WGS sequence"/>
</dbReference>
<comment type="cofactor">
    <cofactor evidence="1">
        <name>Mg(2+)</name>
        <dbReference type="ChEBI" id="CHEBI:18420"/>
    </cofactor>
</comment>
<feature type="domain" description="Mandelate racemase/muconate lactonizing enzyme C-terminal" evidence="4">
    <location>
        <begin position="142"/>
        <end position="242"/>
    </location>
</feature>
<dbReference type="SFLD" id="SFLDS00001">
    <property type="entry name" value="Enolase"/>
    <property type="match status" value="1"/>
</dbReference>
<reference evidence="5 6" key="1">
    <citation type="submission" date="2016-11" db="EMBL/GenBank/DDBJ databases">
        <authorList>
            <person name="Jaros S."/>
            <person name="Januszkiewicz K."/>
            <person name="Wedrychowicz H."/>
        </authorList>
    </citation>
    <scope>NUCLEOTIDE SEQUENCE [LARGE SCALE GENOMIC DNA]</scope>
    <source>
        <strain evidence="5 6">DSM 10068</strain>
    </source>
</reference>
<dbReference type="SMART" id="SM00922">
    <property type="entry name" value="MR_MLE"/>
    <property type="match status" value="1"/>
</dbReference>
<dbReference type="RefSeq" id="WP_073082367.1">
    <property type="nucleotide sequence ID" value="NZ_FQXV01000018.1"/>
</dbReference>
<dbReference type="GO" id="GO:0016052">
    <property type="term" value="P:carbohydrate catabolic process"/>
    <property type="evidence" value="ECO:0007669"/>
    <property type="project" value="TreeGrafter"/>
</dbReference>
<dbReference type="AlphaFoldDB" id="A0A1M5ZE66"/>
<dbReference type="Gene3D" id="3.20.20.120">
    <property type="entry name" value="Enolase-like C-terminal domain"/>
    <property type="match status" value="1"/>
</dbReference>
<dbReference type="Pfam" id="PF13378">
    <property type="entry name" value="MR_MLE_C"/>
    <property type="match status" value="1"/>
</dbReference>
<dbReference type="InterPro" id="IPR029065">
    <property type="entry name" value="Enolase_C-like"/>
</dbReference>
<dbReference type="SUPFAM" id="SSF54826">
    <property type="entry name" value="Enolase N-terminal domain-like"/>
    <property type="match status" value="1"/>
</dbReference>
<proteinExistence type="predicted"/>
<dbReference type="Pfam" id="PF02746">
    <property type="entry name" value="MR_MLE_N"/>
    <property type="match status" value="1"/>
</dbReference>
<dbReference type="PANTHER" id="PTHR13794">
    <property type="entry name" value="ENOLASE SUPERFAMILY, MANDELATE RACEMASE"/>
    <property type="match status" value="1"/>
</dbReference>
<keyword evidence="2" id="KW-0479">Metal-binding</keyword>
<dbReference type="InterPro" id="IPR029017">
    <property type="entry name" value="Enolase-like_N"/>
</dbReference>
<evidence type="ECO:0000313" key="5">
    <source>
        <dbReference type="EMBL" id="SHI22520.1"/>
    </source>
</evidence>
<accession>A0A1M5ZE66</accession>
<dbReference type="EMBL" id="FQXV01000018">
    <property type="protein sequence ID" value="SHI22520.1"/>
    <property type="molecule type" value="Genomic_DNA"/>
</dbReference>
<sequence>MAHKIRDIEIYLPLFRPETPMYDSSFVLKTSGNVVVRVVTEDGLDGFGMTFPEPVAEYIQRNLKEEVVGRDPLASEDIWNGMFAAIRSSGRKGAALLAMSAIDIAVWDLKGKILGQPVYRLLGGARRKIPAYASVGFLSMPEAEVAEKAIEYVADGYKTLKIKVGYDGGKNIRADVSRVERVRRAVGDEIELIVDANGIYDAATAIRFARAAADLKLALFEEPTHADDIPGLRRVREASGIPIATGENEYTKFGCRDLLLAQAADVLQFDVTRAGGITEMLKISALTQAWNLKLAPHFWPQYSAHLLSPAPHGLYLEVFPASKGAPAGGRIITNQPPVTNGFYEIPDRPGFGLEYDMEYLGKYKAP</sequence>
<name>A0A1M5ZE66_9FIRM</name>
<organism evidence="5 6">
    <name type="scientific">Sporobacter termitidis DSM 10068</name>
    <dbReference type="NCBI Taxonomy" id="1123282"/>
    <lineage>
        <taxon>Bacteria</taxon>
        <taxon>Bacillati</taxon>
        <taxon>Bacillota</taxon>
        <taxon>Clostridia</taxon>
        <taxon>Eubacteriales</taxon>
        <taxon>Oscillospiraceae</taxon>
        <taxon>Sporobacter</taxon>
    </lineage>
</organism>
<dbReference type="InterPro" id="IPR013342">
    <property type="entry name" value="Mandelate_racemase_C"/>
</dbReference>
<dbReference type="STRING" id="1123282.SAMN02745823_03586"/>
<gene>
    <name evidence="5" type="ORF">SAMN02745823_03586</name>
</gene>
<dbReference type="GO" id="GO:0000287">
    <property type="term" value="F:magnesium ion binding"/>
    <property type="evidence" value="ECO:0007669"/>
    <property type="project" value="TreeGrafter"/>
</dbReference>
<dbReference type="GO" id="GO:0016836">
    <property type="term" value="F:hydro-lyase activity"/>
    <property type="evidence" value="ECO:0007669"/>
    <property type="project" value="TreeGrafter"/>
</dbReference>
<dbReference type="InterPro" id="IPR046945">
    <property type="entry name" value="RHMD-like"/>
</dbReference>
<dbReference type="InterPro" id="IPR036849">
    <property type="entry name" value="Enolase-like_C_sf"/>
</dbReference>
<evidence type="ECO:0000259" key="4">
    <source>
        <dbReference type="SMART" id="SM00922"/>
    </source>
</evidence>
<dbReference type="Gene3D" id="3.30.390.10">
    <property type="entry name" value="Enolase-like, N-terminal domain"/>
    <property type="match status" value="1"/>
</dbReference>
<evidence type="ECO:0000313" key="6">
    <source>
        <dbReference type="Proteomes" id="UP000183995"/>
    </source>
</evidence>
<dbReference type="PANTHER" id="PTHR13794:SF58">
    <property type="entry name" value="MITOCHONDRIAL ENOLASE SUPERFAMILY MEMBER 1"/>
    <property type="match status" value="1"/>
</dbReference>
<evidence type="ECO:0000256" key="3">
    <source>
        <dbReference type="ARBA" id="ARBA00022842"/>
    </source>
</evidence>
<dbReference type="SUPFAM" id="SSF51604">
    <property type="entry name" value="Enolase C-terminal domain-like"/>
    <property type="match status" value="1"/>
</dbReference>
<evidence type="ECO:0000256" key="1">
    <source>
        <dbReference type="ARBA" id="ARBA00001946"/>
    </source>
</evidence>
<dbReference type="OrthoDB" id="9775391at2"/>
<dbReference type="SFLD" id="SFLDG00179">
    <property type="entry name" value="mandelate_racemase"/>
    <property type="match status" value="1"/>
</dbReference>